<dbReference type="Proteomes" id="UP000248827">
    <property type="component" value="Unassembled WGS sequence"/>
</dbReference>
<evidence type="ECO:0000256" key="4">
    <source>
        <dbReference type="ARBA" id="ARBA00023012"/>
    </source>
</evidence>
<dbReference type="Pfam" id="PF12833">
    <property type="entry name" value="HTH_18"/>
    <property type="match status" value="1"/>
</dbReference>
<dbReference type="PROSITE" id="PS50110">
    <property type="entry name" value="RESPONSE_REGULATORY"/>
    <property type="match status" value="1"/>
</dbReference>
<dbReference type="InterPro" id="IPR009057">
    <property type="entry name" value="Homeodomain-like_sf"/>
</dbReference>
<proteinExistence type="predicted"/>
<evidence type="ECO:0000259" key="10">
    <source>
        <dbReference type="PROSITE" id="PS50110"/>
    </source>
</evidence>
<feature type="domain" description="Response regulatory" evidence="10">
    <location>
        <begin position="3"/>
        <end position="120"/>
    </location>
</feature>
<dbReference type="InterPro" id="IPR020449">
    <property type="entry name" value="Tscrpt_reg_AraC-type_HTH"/>
</dbReference>
<protein>
    <submittedName>
        <fullName evidence="11">Two-component system response regulator YesN</fullName>
    </submittedName>
</protein>
<dbReference type="SMART" id="SM00448">
    <property type="entry name" value="REC"/>
    <property type="match status" value="1"/>
</dbReference>
<comment type="subcellular location">
    <subcellularLocation>
        <location evidence="1">Cytoplasm</location>
    </subcellularLocation>
</comment>
<comment type="caution">
    <text evidence="11">The sequence shown here is derived from an EMBL/GenBank/DDBJ whole genome shotgun (WGS) entry which is preliminary data.</text>
</comment>
<dbReference type="InterPro" id="IPR001789">
    <property type="entry name" value="Sig_transdc_resp-reg_receiver"/>
</dbReference>
<gene>
    <name evidence="11" type="ORF">DET54_102297</name>
</gene>
<dbReference type="SUPFAM" id="SSF46689">
    <property type="entry name" value="Homeodomain-like"/>
    <property type="match status" value="2"/>
</dbReference>
<evidence type="ECO:0000256" key="1">
    <source>
        <dbReference type="ARBA" id="ARBA00004496"/>
    </source>
</evidence>
<evidence type="ECO:0000313" key="11">
    <source>
        <dbReference type="EMBL" id="RAJ00810.1"/>
    </source>
</evidence>
<evidence type="ECO:0000256" key="3">
    <source>
        <dbReference type="ARBA" id="ARBA00022553"/>
    </source>
</evidence>
<evidence type="ECO:0000259" key="9">
    <source>
        <dbReference type="PROSITE" id="PS01124"/>
    </source>
</evidence>
<dbReference type="PANTHER" id="PTHR42713:SF3">
    <property type="entry name" value="TRANSCRIPTIONAL REGULATORY PROTEIN HPTR"/>
    <property type="match status" value="1"/>
</dbReference>
<dbReference type="PROSITE" id="PS01124">
    <property type="entry name" value="HTH_ARAC_FAMILY_2"/>
    <property type="match status" value="1"/>
</dbReference>
<evidence type="ECO:0000256" key="8">
    <source>
        <dbReference type="PROSITE-ProRule" id="PRU00169"/>
    </source>
</evidence>
<keyword evidence="5" id="KW-0805">Transcription regulation</keyword>
<evidence type="ECO:0000256" key="2">
    <source>
        <dbReference type="ARBA" id="ARBA00022490"/>
    </source>
</evidence>
<evidence type="ECO:0000256" key="6">
    <source>
        <dbReference type="ARBA" id="ARBA00023125"/>
    </source>
</evidence>
<dbReference type="SUPFAM" id="SSF52172">
    <property type="entry name" value="CheY-like"/>
    <property type="match status" value="1"/>
</dbReference>
<keyword evidence="6" id="KW-0238">DNA-binding</keyword>
<dbReference type="RefSeq" id="WP_111619038.1">
    <property type="nucleotide sequence ID" value="NZ_QLLI01000002.1"/>
</dbReference>
<feature type="domain" description="HTH araC/xylS-type" evidence="9">
    <location>
        <begin position="410"/>
        <end position="508"/>
    </location>
</feature>
<dbReference type="CDD" id="cd17536">
    <property type="entry name" value="REC_YesN-like"/>
    <property type="match status" value="1"/>
</dbReference>
<keyword evidence="12" id="KW-1185">Reference proteome</keyword>
<name>A0ABX9BPX9_9BACL</name>
<feature type="modified residue" description="4-aspartylphosphate" evidence="8">
    <location>
        <position position="55"/>
    </location>
</feature>
<accession>A0ABX9BPX9</accession>
<reference evidence="11 12" key="1">
    <citation type="submission" date="2018-06" db="EMBL/GenBank/DDBJ databases">
        <title>Freshwater and sediment microbial communities from various areas in North America, analyzing microbe dynamics in response to fracking.</title>
        <authorList>
            <person name="Lamendella R."/>
        </authorList>
    </citation>
    <scope>NUCLEOTIDE SEQUENCE [LARGE SCALE GENOMIC DNA]</scope>
    <source>
        <strain evidence="11 12">NG-13</strain>
    </source>
</reference>
<dbReference type="InterPro" id="IPR018060">
    <property type="entry name" value="HTH_AraC"/>
</dbReference>
<organism evidence="11 12">
    <name type="scientific">Paenibacillus pabuli</name>
    <dbReference type="NCBI Taxonomy" id="1472"/>
    <lineage>
        <taxon>Bacteria</taxon>
        <taxon>Bacillati</taxon>
        <taxon>Bacillota</taxon>
        <taxon>Bacilli</taxon>
        <taxon>Bacillales</taxon>
        <taxon>Paenibacillaceae</taxon>
        <taxon>Paenibacillus</taxon>
    </lineage>
</organism>
<dbReference type="EMBL" id="QLLI01000002">
    <property type="protein sequence ID" value="RAJ00810.1"/>
    <property type="molecule type" value="Genomic_DNA"/>
</dbReference>
<keyword evidence="2" id="KW-0963">Cytoplasm</keyword>
<keyword evidence="3 8" id="KW-0597">Phosphoprotein</keyword>
<dbReference type="Gene3D" id="3.40.50.2300">
    <property type="match status" value="1"/>
</dbReference>
<keyword evidence="7" id="KW-0804">Transcription</keyword>
<dbReference type="InterPro" id="IPR051552">
    <property type="entry name" value="HptR"/>
</dbReference>
<dbReference type="PROSITE" id="PS00041">
    <property type="entry name" value="HTH_ARAC_FAMILY_1"/>
    <property type="match status" value="1"/>
</dbReference>
<evidence type="ECO:0000313" key="12">
    <source>
        <dbReference type="Proteomes" id="UP000248827"/>
    </source>
</evidence>
<dbReference type="SMART" id="SM00342">
    <property type="entry name" value="HTH_ARAC"/>
    <property type="match status" value="1"/>
</dbReference>
<dbReference type="Pfam" id="PF00072">
    <property type="entry name" value="Response_reg"/>
    <property type="match status" value="1"/>
</dbReference>
<dbReference type="Gene3D" id="1.10.10.60">
    <property type="entry name" value="Homeodomain-like"/>
    <property type="match status" value="2"/>
</dbReference>
<dbReference type="InterPro" id="IPR011006">
    <property type="entry name" value="CheY-like_superfamily"/>
</dbReference>
<dbReference type="PANTHER" id="PTHR42713">
    <property type="entry name" value="HISTIDINE KINASE-RELATED"/>
    <property type="match status" value="1"/>
</dbReference>
<keyword evidence="4" id="KW-0902">Two-component regulatory system</keyword>
<evidence type="ECO:0000256" key="5">
    <source>
        <dbReference type="ARBA" id="ARBA00023015"/>
    </source>
</evidence>
<dbReference type="InterPro" id="IPR018062">
    <property type="entry name" value="HTH_AraC-typ_CS"/>
</dbReference>
<sequence length="520" mass="60227">MYNVLIADDEIEVREGLKLKVNWQDLGFVISGEAANGIEAEELLKAEHFDLLITDMNMPVMDGIQLLDICRSLNPSIQIMIITGYEDFHYARAGVRSQAMDYLLKPVTRDELKTTLNKIKDELDKKKQLHGDSKVMQWRLSQYYKEMKQRFLLDLVRGHRLSPSSLPERMRLFHLESWQDHSVCFITAGMRNSGMQTASGERIPEMLHLPFELLCHEIAQSYPDNVQVFHDGAHPGIMHFITLEGIQHEFAQQITAQTRSVLSMDVQVGLGLSVSGVERWKEGYIHSLLAWNSAGRKSAQDRVPEVDHSPLLPEETSRMLHRCLIRGELDSFRSVIQKELADSFRISTSHMIRSLFQISLLFEQESSWISPEWVLWLKTPDQAELLLMHWAEDFVNQQQPSEVGEETVIESAKRYIEENYMLELTLTSLAEQYNYNSTYFSEIFKEAAGISFIQYVTDIRMKHAIRLLKETQLTVWDVTELTGFRSPSYFSSKFKKMFNISPSDYRLLHSEKIDNHDPKK</sequence>
<dbReference type="PRINTS" id="PR00032">
    <property type="entry name" value="HTHARAC"/>
</dbReference>
<evidence type="ECO:0000256" key="7">
    <source>
        <dbReference type="ARBA" id="ARBA00023163"/>
    </source>
</evidence>